<accession>A0A9Q3BYP8</accession>
<dbReference type="EMBL" id="AVOT02003580">
    <property type="protein sequence ID" value="MBW0473917.1"/>
    <property type="molecule type" value="Genomic_DNA"/>
</dbReference>
<proteinExistence type="predicted"/>
<organism evidence="1 2">
    <name type="scientific">Austropuccinia psidii MF-1</name>
    <dbReference type="NCBI Taxonomy" id="1389203"/>
    <lineage>
        <taxon>Eukaryota</taxon>
        <taxon>Fungi</taxon>
        <taxon>Dikarya</taxon>
        <taxon>Basidiomycota</taxon>
        <taxon>Pucciniomycotina</taxon>
        <taxon>Pucciniomycetes</taxon>
        <taxon>Pucciniales</taxon>
        <taxon>Sphaerophragmiaceae</taxon>
        <taxon>Austropuccinia</taxon>
    </lineage>
</organism>
<dbReference type="AlphaFoldDB" id="A0A9Q3BYP8"/>
<comment type="caution">
    <text evidence="1">The sequence shown here is derived from an EMBL/GenBank/DDBJ whole genome shotgun (WGS) entry which is preliminary data.</text>
</comment>
<keyword evidence="2" id="KW-1185">Reference proteome</keyword>
<protein>
    <submittedName>
        <fullName evidence="1">Uncharacterized protein</fullName>
    </submittedName>
</protein>
<reference evidence="1" key="1">
    <citation type="submission" date="2021-03" db="EMBL/GenBank/DDBJ databases">
        <title>Draft genome sequence of rust myrtle Austropuccinia psidii MF-1, a brazilian biotype.</title>
        <authorList>
            <person name="Quecine M.C."/>
            <person name="Pachon D.M.R."/>
            <person name="Bonatelli M.L."/>
            <person name="Correr F.H."/>
            <person name="Franceschini L.M."/>
            <person name="Leite T.F."/>
            <person name="Margarido G.R.A."/>
            <person name="Almeida C.A."/>
            <person name="Ferrarezi J.A."/>
            <person name="Labate C.A."/>
        </authorList>
    </citation>
    <scope>NUCLEOTIDE SEQUENCE</scope>
    <source>
        <strain evidence="1">MF-1</strain>
    </source>
</reference>
<dbReference type="OrthoDB" id="2507659at2759"/>
<name>A0A9Q3BYP8_9BASI</name>
<sequence>MPNSSQQHPYQKPNQTENSRFISNELFKNTFHLISAINIANSWKISTAEITAFSDHWRKFQISNQKLFPKQKSKPNHHYSEHNPELLSCWGPEQASSAALDWDFG</sequence>
<gene>
    <name evidence="1" type="ORF">O181_013632</name>
</gene>
<dbReference type="Proteomes" id="UP000765509">
    <property type="component" value="Unassembled WGS sequence"/>
</dbReference>
<evidence type="ECO:0000313" key="1">
    <source>
        <dbReference type="EMBL" id="MBW0473917.1"/>
    </source>
</evidence>
<evidence type="ECO:0000313" key="2">
    <source>
        <dbReference type="Proteomes" id="UP000765509"/>
    </source>
</evidence>